<evidence type="ECO:0000256" key="3">
    <source>
        <dbReference type="ARBA" id="ARBA00022737"/>
    </source>
</evidence>
<evidence type="ECO:0000313" key="7">
    <source>
        <dbReference type="RefSeq" id="XP_013777191.1"/>
    </source>
</evidence>
<accession>A0ABM1B8W6</accession>
<dbReference type="Proteomes" id="UP000694941">
    <property type="component" value="Unplaced"/>
</dbReference>
<name>A0ABM1B8W6_LIMPO</name>
<gene>
    <name evidence="7" type="primary">LOC106461873</name>
</gene>
<dbReference type="PANTHER" id="PTHR44675">
    <property type="entry name" value="PAK1 INTERACTING PROTEIN 1"/>
    <property type="match status" value="1"/>
</dbReference>
<evidence type="ECO:0000313" key="6">
    <source>
        <dbReference type="Proteomes" id="UP000694941"/>
    </source>
</evidence>
<feature type="repeat" description="WD" evidence="5">
    <location>
        <begin position="83"/>
        <end position="123"/>
    </location>
</feature>
<organism evidence="6 7">
    <name type="scientific">Limulus polyphemus</name>
    <name type="common">Atlantic horseshoe crab</name>
    <dbReference type="NCBI Taxonomy" id="6850"/>
    <lineage>
        <taxon>Eukaryota</taxon>
        <taxon>Metazoa</taxon>
        <taxon>Ecdysozoa</taxon>
        <taxon>Arthropoda</taxon>
        <taxon>Chelicerata</taxon>
        <taxon>Merostomata</taxon>
        <taxon>Xiphosura</taxon>
        <taxon>Limulidae</taxon>
        <taxon>Limulus</taxon>
    </lineage>
</organism>
<keyword evidence="3" id="KW-0677">Repeat</keyword>
<feature type="repeat" description="WD" evidence="5">
    <location>
        <begin position="124"/>
        <end position="165"/>
    </location>
</feature>
<evidence type="ECO:0000256" key="1">
    <source>
        <dbReference type="ARBA" id="ARBA00022517"/>
    </source>
</evidence>
<keyword evidence="1" id="KW-0690">Ribosome biogenesis</keyword>
<evidence type="ECO:0000256" key="4">
    <source>
        <dbReference type="ARBA" id="ARBA00045213"/>
    </source>
</evidence>
<dbReference type="SUPFAM" id="SSF50978">
    <property type="entry name" value="WD40 repeat-like"/>
    <property type="match status" value="1"/>
</dbReference>
<evidence type="ECO:0000256" key="5">
    <source>
        <dbReference type="PROSITE-ProRule" id="PRU00221"/>
    </source>
</evidence>
<dbReference type="PROSITE" id="PS50294">
    <property type="entry name" value="WD_REPEATS_REGION"/>
    <property type="match status" value="2"/>
</dbReference>
<dbReference type="InterPro" id="IPR019775">
    <property type="entry name" value="WD40_repeat_CS"/>
</dbReference>
<dbReference type="GeneID" id="106461873"/>
<dbReference type="PROSITE" id="PS50082">
    <property type="entry name" value="WD_REPEATS_2"/>
    <property type="match status" value="3"/>
</dbReference>
<reference evidence="7" key="1">
    <citation type="submission" date="2025-08" db="UniProtKB">
        <authorList>
            <consortium name="RefSeq"/>
        </authorList>
    </citation>
    <scope>IDENTIFICATION</scope>
    <source>
        <tissue evidence="7">Muscle</tissue>
    </source>
</reference>
<keyword evidence="2 5" id="KW-0853">WD repeat</keyword>
<dbReference type="InterPro" id="IPR001680">
    <property type="entry name" value="WD40_rpt"/>
</dbReference>
<dbReference type="SMART" id="SM00320">
    <property type="entry name" value="WD40"/>
    <property type="match status" value="5"/>
</dbReference>
<dbReference type="PRINTS" id="PR00320">
    <property type="entry name" value="GPROTEINBRPT"/>
</dbReference>
<dbReference type="PANTHER" id="PTHR44675:SF1">
    <property type="entry name" value="P21-ACTIVATED PROTEIN KINASE-INTERACTING PROTEIN 1"/>
    <property type="match status" value="1"/>
</dbReference>
<sequence>MCTELNTNIEVIVGTYEEFLLGYKLCFSPSSKIGYSLQTSFTNHGHTASVRSLASSTKHLASGGADETIRLFNMKTRQEVGTLIQHDGTVTCMEFLDSSHLVSGSEDGTICVWTTNNWQCVKTLRGHKDGIISLSAHPTGKLLLSIGKDKTLRTWNLIKGRSAYVTNIKAVGEFVLWSPDGSKFLVSLKNRIDVYSVKTTGIIHSIDFGRRASCATFLNDHVLVVGGESNKLELHDITRKCALQMFEAHKNRIKGLYCVRNFGTKQSNSLVLSTSSDGFIKVWKFKSSKLDEHPSLLTELDTTCRPTCLTVCYESPIRKAVTQPSLDVSSPKEELQTSEIAVYENKRKRNSSTKSSLKKKKKII</sequence>
<dbReference type="Pfam" id="PF00400">
    <property type="entry name" value="WD40"/>
    <property type="match status" value="4"/>
</dbReference>
<comment type="function">
    <text evidence="4">Negatively regulates the PAK1 kinase. PAK1 is a member of the PAK kinase family, which has been shown to play a positive role in the regulation of signaling pathways involving MAPK8 and RELA. PAK1 exists as an inactive homodimer, which is activated by binding of small GTPases such as CDC42 to an N-terminal regulatory domain. PAK1IP1 also binds to the N-terminus of PAK1, and inhibits the specific activation of PAK1 by CDC42. May be involved in ribosomal large subunit assembly.</text>
</comment>
<dbReference type="InterPro" id="IPR020472">
    <property type="entry name" value="WD40_PAC1"/>
</dbReference>
<dbReference type="PROSITE" id="PS00678">
    <property type="entry name" value="WD_REPEATS_1"/>
    <property type="match status" value="1"/>
</dbReference>
<protein>
    <submittedName>
        <fullName evidence="7">P21-activated protein kinase-interacting protein 1-like isoform X1</fullName>
    </submittedName>
</protein>
<dbReference type="InterPro" id="IPR015943">
    <property type="entry name" value="WD40/YVTN_repeat-like_dom_sf"/>
</dbReference>
<dbReference type="InterPro" id="IPR051959">
    <property type="entry name" value="PAK1-Kinase_Regulator"/>
</dbReference>
<dbReference type="Gene3D" id="2.130.10.10">
    <property type="entry name" value="YVTN repeat-like/Quinoprotein amine dehydrogenase"/>
    <property type="match status" value="1"/>
</dbReference>
<feature type="repeat" description="WD" evidence="5">
    <location>
        <begin position="43"/>
        <end position="82"/>
    </location>
</feature>
<dbReference type="RefSeq" id="XP_013777191.1">
    <property type="nucleotide sequence ID" value="XM_013921737.2"/>
</dbReference>
<dbReference type="InterPro" id="IPR036322">
    <property type="entry name" value="WD40_repeat_dom_sf"/>
</dbReference>
<keyword evidence="6" id="KW-1185">Reference proteome</keyword>
<proteinExistence type="predicted"/>
<evidence type="ECO:0000256" key="2">
    <source>
        <dbReference type="ARBA" id="ARBA00022574"/>
    </source>
</evidence>